<evidence type="ECO:0000256" key="2">
    <source>
        <dbReference type="SAM" id="Coils"/>
    </source>
</evidence>
<accession>A0A1J4KJQ1</accession>
<dbReference type="InterPro" id="IPR036322">
    <property type="entry name" value="WD40_repeat_dom_sf"/>
</dbReference>
<dbReference type="AlphaFoldDB" id="A0A1J4KJQ1"/>
<dbReference type="PANTHER" id="PTHR16266">
    <property type="entry name" value="WD REPEAT DOMAIN 9"/>
    <property type="match status" value="1"/>
</dbReference>
<feature type="repeat" description="WD" evidence="1">
    <location>
        <begin position="146"/>
        <end position="187"/>
    </location>
</feature>
<protein>
    <submittedName>
        <fullName evidence="4">Uncharacterized protein</fullName>
    </submittedName>
</protein>
<dbReference type="GO" id="GO:0007010">
    <property type="term" value="P:cytoskeleton organization"/>
    <property type="evidence" value="ECO:0007669"/>
    <property type="project" value="TreeGrafter"/>
</dbReference>
<keyword evidence="5" id="KW-1185">Reference proteome</keyword>
<dbReference type="InterPro" id="IPR015943">
    <property type="entry name" value="WD40/YVTN_repeat-like_dom_sf"/>
</dbReference>
<evidence type="ECO:0000313" key="5">
    <source>
        <dbReference type="Proteomes" id="UP000179807"/>
    </source>
</evidence>
<dbReference type="SUPFAM" id="SSF50978">
    <property type="entry name" value="WD40 repeat-like"/>
    <property type="match status" value="1"/>
</dbReference>
<dbReference type="PANTHER" id="PTHR16266:SF17">
    <property type="entry name" value="BRWD3"/>
    <property type="match status" value="1"/>
</dbReference>
<dbReference type="Gene3D" id="2.130.10.10">
    <property type="entry name" value="YVTN repeat-like/Quinoprotein amine dehydrogenase"/>
    <property type="match status" value="2"/>
</dbReference>
<comment type="caution">
    <text evidence="4">The sequence shown here is derived from an EMBL/GenBank/DDBJ whole genome shotgun (WGS) entry which is preliminary data.</text>
</comment>
<feature type="repeat" description="WD" evidence="1">
    <location>
        <begin position="188"/>
        <end position="229"/>
    </location>
</feature>
<keyword evidence="2" id="KW-0175">Coiled coil</keyword>
<evidence type="ECO:0000256" key="3">
    <source>
        <dbReference type="SAM" id="MobiDB-lite"/>
    </source>
</evidence>
<feature type="compositionally biased region" description="Polar residues" evidence="3">
    <location>
        <begin position="1024"/>
        <end position="1036"/>
    </location>
</feature>
<dbReference type="GeneID" id="94835292"/>
<dbReference type="Pfam" id="PF00400">
    <property type="entry name" value="WD40"/>
    <property type="match status" value="2"/>
</dbReference>
<dbReference type="GO" id="GO:0006357">
    <property type="term" value="P:regulation of transcription by RNA polymerase II"/>
    <property type="evidence" value="ECO:0007669"/>
    <property type="project" value="TreeGrafter"/>
</dbReference>
<reference evidence="4" key="1">
    <citation type="submission" date="2016-10" db="EMBL/GenBank/DDBJ databases">
        <authorList>
            <person name="Benchimol M."/>
            <person name="Almeida L.G."/>
            <person name="Vasconcelos A.T."/>
            <person name="Perreira-Neves A."/>
            <person name="Rosa I.A."/>
            <person name="Tasca T."/>
            <person name="Bogo M.R."/>
            <person name="de Souza W."/>
        </authorList>
    </citation>
    <scope>NUCLEOTIDE SEQUENCE [LARGE SCALE GENOMIC DNA]</scope>
    <source>
        <strain evidence="4">K</strain>
    </source>
</reference>
<name>A0A1J4KJQ1_9EUKA</name>
<dbReference type="GO" id="GO:0008360">
    <property type="term" value="P:regulation of cell shape"/>
    <property type="evidence" value="ECO:0007669"/>
    <property type="project" value="TreeGrafter"/>
</dbReference>
<evidence type="ECO:0000256" key="1">
    <source>
        <dbReference type="PROSITE-ProRule" id="PRU00221"/>
    </source>
</evidence>
<dbReference type="SMART" id="SM00320">
    <property type="entry name" value="WD40"/>
    <property type="match status" value="4"/>
</dbReference>
<feature type="compositionally biased region" description="Acidic residues" evidence="3">
    <location>
        <begin position="1106"/>
        <end position="1126"/>
    </location>
</feature>
<gene>
    <name evidence="4" type="ORF">TRFO_19109</name>
</gene>
<feature type="coiled-coil region" evidence="2">
    <location>
        <begin position="955"/>
        <end position="982"/>
    </location>
</feature>
<dbReference type="RefSeq" id="XP_068364603.1">
    <property type="nucleotide sequence ID" value="XM_068500588.1"/>
</dbReference>
<organism evidence="4 5">
    <name type="scientific">Tritrichomonas foetus</name>
    <dbReference type="NCBI Taxonomy" id="1144522"/>
    <lineage>
        <taxon>Eukaryota</taxon>
        <taxon>Metamonada</taxon>
        <taxon>Parabasalia</taxon>
        <taxon>Tritrichomonadida</taxon>
        <taxon>Tritrichomonadidae</taxon>
        <taxon>Tritrichomonas</taxon>
    </lineage>
</organism>
<dbReference type="EMBL" id="MLAK01000587">
    <property type="protein sequence ID" value="OHT11467.1"/>
    <property type="molecule type" value="Genomic_DNA"/>
</dbReference>
<proteinExistence type="predicted"/>
<dbReference type="InterPro" id="IPR001680">
    <property type="entry name" value="WD40_rpt"/>
</dbReference>
<feature type="compositionally biased region" description="Acidic residues" evidence="3">
    <location>
        <begin position="993"/>
        <end position="1014"/>
    </location>
</feature>
<feature type="compositionally biased region" description="Acidic residues" evidence="3">
    <location>
        <begin position="1047"/>
        <end position="1064"/>
    </location>
</feature>
<dbReference type="Proteomes" id="UP000179807">
    <property type="component" value="Unassembled WGS sequence"/>
</dbReference>
<feature type="region of interest" description="Disordered" evidence="3">
    <location>
        <begin position="986"/>
        <end position="1126"/>
    </location>
</feature>
<dbReference type="InterPro" id="IPR052060">
    <property type="entry name" value="Bromo_WD_repeat"/>
</dbReference>
<feature type="region of interest" description="Disordered" evidence="3">
    <location>
        <begin position="620"/>
        <end position="639"/>
    </location>
</feature>
<dbReference type="GO" id="GO:0005634">
    <property type="term" value="C:nucleus"/>
    <property type="evidence" value="ECO:0007669"/>
    <property type="project" value="TreeGrafter"/>
</dbReference>
<dbReference type="PROSITE" id="PS50294">
    <property type="entry name" value="WD_REPEATS_REGION"/>
    <property type="match status" value="1"/>
</dbReference>
<dbReference type="OrthoDB" id="7318948at2759"/>
<feature type="compositionally biased region" description="Basic and acidic residues" evidence="3">
    <location>
        <begin position="1065"/>
        <end position="1093"/>
    </location>
</feature>
<dbReference type="PROSITE" id="PS50082">
    <property type="entry name" value="WD_REPEATS_2"/>
    <property type="match status" value="2"/>
</dbReference>
<sequence>MIRFKWYLIELILKNFILSEKVFEKTLAKFQVVMRVSPQQKQANNEAQTFVYTFLQQLDPEIAANYRRESFNQIQSQRNLEKTLSSLPPDFVNVLINTNAPPTDYSSLIYKTKPFSNKENIFQSPQERRKTLLLKYISKIQLTHRIIGHTRCVRLICHDPAKLYFLTVSSDRTMKLWHLNSLSLIYTYKGHESDVITAEISPDRTMIASISADQTIRIWSLINGSCLERILDNALWPFNCVTFSPDSKFIAIASEHGRIIIRYATDIDHNQPPLHRHRFPVHKTVILRDPVRYCCFSPGGRLIAAALHSGKIVVFTVMGSMLWEATMGDNHCDFCFFHPMMPNIVFAFSSKAGIALMYEIRDEMKLIRSYKSKRIFNRMQSCLFALSCDSSLIFACSSTQFIAWSVDDNEKPVGKTEGLPSATEVSPHPQIPYVVAIVCKSSVIIFNAATSTIMNTLNIPDATWKMHSGNWSENGLDFYATDTAGGVSVFRQCSNFDPNAEQSCDTSLYFFPNDFTDSYWDEKLGEVEDSNKKPVHQNPRDKIYNETNQCLCENYRPYPFESIQMTYLPHPSFYALQDIEDRFLTTVHPFATIECESEQVSHSNSNALPANIDEHEAILSSESSSDEEEDAADNGKPQDRYPFWTIVDSPTHNTYFPQIGDRVVYIREGHLQMIADDPSLGETILPSIENEIWWPNIGAFVIQEVHHSKYQCQITMKRLDITARGKYNFLKEIEHPECLDIADAEPARIFDYPIGNAPAFFILAEQFCSSVDAYENMSIGDDVDIYFKQSDFTEKKYTGRILEKYETNTWYNSISLDWGDDSGDDTTYSPWELYSVKKHEVYTPVMPSEMATQAKAVIKVLHAAQSVRSLRPYFKQTFFVPSIIYPSDFGLVKRRLMNNMYRNIISLQFDINSVLDTQNTLPNVTQSDLNAVELLVERLNHVITNPDDVDIYKDFSHFDEDLEDLEERKEREKLAKEREMRGKKRNVYKGQDTFDEDLSDGDFNDPDDIEDQNYEETIIRRSPSRTYGSNRGSSSGTERKKKKNPYDDDDADFHDNEDDFEDDDFVVHGDREMERFKKRCYRPDSSSDKETRRTRGKPSYAGADDSSFDEDDDDDPVILPDDDDDL</sequence>
<evidence type="ECO:0000313" key="4">
    <source>
        <dbReference type="EMBL" id="OHT11467.1"/>
    </source>
</evidence>
<keyword evidence="1" id="KW-0853">WD repeat</keyword>
<dbReference type="VEuPathDB" id="TrichDB:TRFO_19109"/>